<dbReference type="PANTHER" id="PTHR38794">
    <property type="entry name" value="INTEGRAL MEMBRANE PROTEIN"/>
    <property type="match status" value="1"/>
</dbReference>
<feature type="domain" description="Rhodopsin" evidence="3">
    <location>
        <begin position="40"/>
        <end position="282"/>
    </location>
</feature>
<protein>
    <recommendedName>
        <fullName evidence="3">Rhodopsin domain-containing protein</fullName>
    </recommendedName>
</protein>
<feature type="transmembrane region" description="Helical" evidence="2">
    <location>
        <begin position="143"/>
        <end position="163"/>
    </location>
</feature>
<feature type="compositionally biased region" description="Polar residues" evidence="1">
    <location>
        <begin position="302"/>
        <end position="325"/>
    </location>
</feature>
<comment type="caution">
    <text evidence="4">The sequence shown here is derived from an EMBL/GenBank/DDBJ whole genome shotgun (WGS) entry which is preliminary data.</text>
</comment>
<feature type="region of interest" description="Disordered" evidence="1">
    <location>
        <begin position="298"/>
        <end position="325"/>
    </location>
</feature>
<accession>A0AAN7V199</accession>
<reference evidence="4 5" key="1">
    <citation type="submission" date="2023-10" db="EMBL/GenBank/DDBJ databases">
        <title>Draft genome sequence of Xylaria bambusicola isolate GMP-LS, the root and basal stem rot pathogen of sugarcane in Indonesia.</title>
        <authorList>
            <person name="Selvaraj P."/>
            <person name="Muralishankar V."/>
            <person name="Muruganantham S."/>
            <person name="Sp S."/>
            <person name="Haryani S."/>
            <person name="Lau K.J.X."/>
            <person name="Naqvi N.I."/>
        </authorList>
    </citation>
    <scope>NUCLEOTIDE SEQUENCE [LARGE SCALE GENOMIC DNA]</scope>
    <source>
        <strain evidence="4">GMP-LS</strain>
    </source>
</reference>
<dbReference type="Proteomes" id="UP001305414">
    <property type="component" value="Unassembled WGS sequence"/>
</dbReference>
<evidence type="ECO:0000256" key="2">
    <source>
        <dbReference type="SAM" id="Phobius"/>
    </source>
</evidence>
<dbReference type="AlphaFoldDB" id="A0AAN7V199"/>
<evidence type="ECO:0000259" key="3">
    <source>
        <dbReference type="Pfam" id="PF20684"/>
    </source>
</evidence>
<keyword evidence="2" id="KW-1133">Transmembrane helix</keyword>
<feature type="transmembrane region" description="Helical" evidence="2">
    <location>
        <begin position="219"/>
        <end position="242"/>
    </location>
</feature>
<dbReference type="PANTHER" id="PTHR38794:SF3">
    <property type="entry name" value="INTEGRAL MEMBRANE PROTEIN"/>
    <property type="match status" value="1"/>
</dbReference>
<keyword evidence="2" id="KW-0472">Membrane</keyword>
<evidence type="ECO:0000313" key="5">
    <source>
        <dbReference type="Proteomes" id="UP001305414"/>
    </source>
</evidence>
<keyword evidence="2" id="KW-0812">Transmembrane</keyword>
<proteinExistence type="predicted"/>
<dbReference type="InterPro" id="IPR049326">
    <property type="entry name" value="Rhodopsin_dom_fungi"/>
</dbReference>
<dbReference type="Pfam" id="PF20684">
    <property type="entry name" value="Fung_rhodopsin"/>
    <property type="match status" value="1"/>
</dbReference>
<evidence type="ECO:0000313" key="4">
    <source>
        <dbReference type="EMBL" id="KAK5636331.1"/>
    </source>
</evidence>
<feature type="transmembrane region" description="Helical" evidence="2">
    <location>
        <begin position="21"/>
        <end position="42"/>
    </location>
</feature>
<keyword evidence="5" id="KW-1185">Reference proteome</keyword>
<dbReference type="EMBL" id="JAWHQM010000067">
    <property type="protein sequence ID" value="KAK5636331.1"/>
    <property type="molecule type" value="Genomic_DNA"/>
</dbReference>
<gene>
    <name evidence="4" type="ORF">RRF57_012043</name>
</gene>
<sequence>MRPQYSLKMIGRQLPQNDQGSILQILLWFLFIVAILSVGARLGTKFYMTRKLARDDWILLAAQVVADPGQSAYLAQCVAISLGTSQGLGEPMSSLSSEAVERFLQAEYASFIFQLAALALIKWSISISIRQLSPSVTHQRLDWVLRLSVGIWVLSAVLTTLFQCAFPSPWDYVHGSRCINRRAWWAYVAIGNIGTEFFIVAMYCMIIGNLRMSLVRRSIVLLIFSTRLLIIGIALAQLTFFLNVFPSVDLTKDIWLPTVLNQAVLSASVVTACGPYLRPFMESLESGVARVLPESEEDFSHNRTGPSANHLSNYNSAACSQATDR</sequence>
<feature type="transmembrane region" description="Helical" evidence="2">
    <location>
        <begin position="183"/>
        <end position="207"/>
    </location>
</feature>
<evidence type="ECO:0000256" key="1">
    <source>
        <dbReference type="SAM" id="MobiDB-lite"/>
    </source>
</evidence>
<name>A0AAN7V199_9PEZI</name>
<organism evidence="4 5">
    <name type="scientific">Xylaria bambusicola</name>
    <dbReference type="NCBI Taxonomy" id="326684"/>
    <lineage>
        <taxon>Eukaryota</taxon>
        <taxon>Fungi</taxon>
        <taxon>Dikarya</taxon>
        <taxon>Ascomycota</taxon>
        <taxon>Pezizomycotina</taxon>
        <taxon>Sordariomycetes</taxon>
        <taxon>Xylariomycetidae</taxon>
        <taxon>Xylariales</taxon>
        <taxon>Xylariaceae</taxon>
        <taxon>Xylaria</taxon>
    </lineage>
</organism>